<dbReference type="Gene3D" id="3.10.20.410">
    <property type="match status" value="1"/>
</dbReference>
<evidence type="ECO:0000256" key="2">
    <source>
        <dbReference type="ARBA" id="ARBA00008064"/>
    </source>
</evidence>
<dbReference type="GO" id="GO:0009297">
    <property type="term" value="P:pilus assembly"/>
    <property type="evidence" value="ECO:0007669"/>
    <property type="project" value="InterPro"/>
</dbReference>
<accession>A0AAW7CTH1</accession>
<feature type="domain" description="PapC-like C-terminal" evidence="10">
    <location>
        <begin position="758"/>
        <end position="816"/>
    </location>
</feature>
<dbReference type="InterPro" id="IPR018030">
    <property type="entry name" value="Fimbrial_membr_usher_CS"/>
</dbReference>
<dbReference type="Gene3D" id="2.60.40.2070">
    <property type="match status" value="1"/>
</dbReference>
<dbReference type="InterPro" id="IPR043142">
    <property type="entry name" value="PapC-like_C_sf"/>
</dbReference>
<keyword evidence="7 9" id="KW-0472">Membrane</keyword>
<evidence type="ECO:0000256" key="1">
    <source>
        <dbReference type="ARBA" id="ARBA00004571"/>
    </source>
</evidence>
<dbReference type="Pfam" id="PF13953">
    <property type="entry name" value="PapC_C"/>
    <property type="match status" value="1"/>
</dbReference>
<dbReference type="InterPro" id="IPR025885">
    <property type="entry name" value="PapC_N"/>
</dbReference>
<dbReference type="GO" id="GO:0015473">
    <property type="term" value="F:fimbrial usher porin activity"/>
    <property type="evidence" value="ECO:0007669"/>
    <property type="project" value="InterPro"/>
</dbReference>
<dbReference type="InterPro" id="IPR042186">
    <property type="entry name" value="FimD_plug_dom"/>
</dbReference>
<comment type="similarity">
    <text evidence="2 9">Belongs to the fimbrial export usher family.</text>
</comment>
<dbReference type="GO" id="GO:0009279">
    <property type="term" value="C:cell outer membrane"/>
    <property type="evidence" value="ECO:0007669"/>
    <property type="project" value="UniProtKB-SubCell"/>
</dbReference>
<evidence type="ECO:0000313" key="12">
    <source>
        <dbReference type="EMBL" id="MDL5355525.1"/>
    </source>
</evidence>
<gene>
    <name evidence="12" type="ORF">QSH02_11865</name>
</gene>
<dbReference type="Pfam" id="PF13954">
    <property type="entry name" value="PapC_N"/>
    <property type="match status" value="1"/>
</dbReference>
<dbReference type="PROSITE" id="PS01151">
    <property type="entry name" value="FIMBRIAL_USHER"/>
    <property type="match status" value="1"/>
</dbReference>
<evidence type="ECO:0000256" key="4">
    <source>
        <dbReference type="ARBA" id="ARBA00022452"/>
    </source>
</evidence>
<dbReference type="Gene3D" id="2.60.40.2610">
    <property type="entry name" value="Outer membrane usher protein FimD, plug domain"/>
    <property type="match status" value="1"/>
</dbReference>
<dbReference type="GeneID" id="83613343"/>
<proteinExistence type="inferred from homology"/>
<evidence type="ECO:0000256" key="3">
    <source>
        <dbReference type="ARBA" id="ARBA00022448"/>
    </source>
</evidence>
<evidence type="ECO:0000259" key="11">
    <source>
        <dbReference type="Pfam" id="PF13954"/>
    </source>
</evidence>
<evidence type="ECO:0000256" key="5">
    <source>
        <dbReference type="ARBA" id="ARBA00022692"/>
    </source>
</evidence>
<dbReference type="SUPFAM" id="SSF141729">
    <property type="entry name" value="FimD N-terminal domain-like"/>
    <property type="match status" value="1"/>
</dbReference>
<dbReference type="NCBIfam" id="NF011812">
    <property type="entry name" value="PRK15284.1"/>
    <property type="match status" value="1"/>
</dbReference>
<keyword evidence="6" id="KW-0732">Signal</keyword>
<keyword evidence="3 9" id="KW-0813">Transport</keyword>
<evidence type="ECO:0000256" key="7">
    <source>
        <dbReference type="ARBA" id="ARBA00023136"/>
    </source>
</evidence>
<reference evidence="12" key="1">
    <citation type="submission" date="2023-06" db="EMBL/GenBank/DDBJ databases">
        <title>Acute promotion of culturable opportunistic pathogens and persistent increase of antibiotic resistance following antibiotic exposure in mouse gut microbiota.</title>
        <authorList>
            <person name="Li L."/>
            <person name="Wang B."/>
            <person name="Sun Y."/>
            <person name="Wang M."/>
            <person name="Xu H."/>
        </authorList>
    </citation>
    <scope>NUCLEOTIDE SEQUENCE</scope>
    <source>
        <strain evidence="12">EPA10_1</strain>
    </source>
</reference>
<dbReference type="PANTHER" id="PTHR30451:SF10">
    <property type="entry name" value="OUTER MEMBRANE USHER PROTEIN YFCU-RELATED"/>
    <property type="match status" value="1"/>
</dbReference>
<dbReference type="InterPro" id="IPR000015">
    <property type="entry name" value="Fimb_usher"/>
</dbReference>
<feature type="domain" description="PapC N-terminal" evidence="11">
    <location>
        <begin position="32"/>
        <end position="177"/>
    </location>
</feature>
<dbReference type="EMBL" id="JASVWL010000008">
    <property type="protein sequence ID" value="MDL5355525.1"/>
    <property type="molecule type" value="Genomic_DNA"/>
</dbReference>
<evidence type="ECO:0000313" key="13">
    <source>
        <dbReference type="Proteomes" id="UP001224739"/>
    </source>
</evidence>
<keyword evidence="4" id="KW-1134">Transmembrane beta strand</keyword>
<dbReference type="InterPro" id="IPR025949">
    <property type="entry name" value="PapC-like_C"/>
</dbReference>
<keyword evidence="9" id="KW-1029">Fimbrium biogenesis</keyword>
<name>A0AAW7CTH1_9GAMM</name>
<dbReference type="InterPro" id="IPR037224">
    <property type="entry name" value="PapC_N_sf"/>
</dbReference>
<evidence type="ECO:0000256" key="6">
    <source>
        <dbReference type="ARBA" id="ARBA00022729"/>
    </source>
</evidence>
<dbReference type="Gene3D" id="2.60.40.3110">
    <property type="match status" value="1"/>
</dbReference>
<dbReference type="Proteomes" id="UP001224739">
    <property type="component" value="Unassembled WGS sequence"/>
</dbReference>
<keyword evidence="8 9" id="KW-0998">Cell outer membrane</keyword>
<keyword evidence="5 9" id="KW-0812">Transmembrane</keyword>
<dbReference type="PANTHER" id="PTHR30451">
    <property type="entry name" value="OUTER MEMBRANE USHER PROTEIN"/>
    <property type="match status" value="1"/>
</dbReference>
<protein>
    <submittedName>
        <fullName evidence="12">Outer membrane usher protein</fullName>
    </submittedName>
</protein>
<sequence length="836" mass="93045">MLLLKIKNVLVKKLIIISAFFIFNPAYSNTFEFSSNMFNLEDGENIDVTQFSKSGYILPGTYTLKIQLNQNVIAEQPITFYADESRETGSSVCLSPEQVSLLALKPEILKQITWLNDGSCLDWSSLSGASYTGDLGTLTLHISMPQAYIEYSDSTWEPASRWDEGISGLIFDYNLNAKTNRPHKSGNNTYSLNSNGVAGINLGVWRVRGDWQGRLNHGTGSQDAVNTDFKWSRFYAYRAISQLKAKLTLGEVYLESDLFDTFRFIGAVLGSDLSMLPPNLRGYAPEVNGVAQTSAQVIISQQGRIIYQTQVAAGPFSIQDLSSAVSGTLDVRVEEQDGRVQEYQVNTATIPYLTRPGQVRYKVAFGRPADMDHRVNGDVFASGEFSWGVTNGWSLFAGSINSQNYNAFSVGFGRDLLAFGALSFDVTQSIAKLYNGGDKDKYQGRSYRISYSKRFDDIDSQIQFAGYRFSERDFMSMSQFLDAQHNNGIRENHQKELYTITLSKNFRDYRLSTGLNYRYQTYWNQPDQNRYDFTAIKYFDIGNYKNLSLSLSLFKNKSNWGNDQGAYVSMTMPWGTGGNLNYSSNIDNDNNISNSVGFFNRIDENTSYRISAGNQRKGSLANAYIYHEMNNAKLSASADYVHNQYTAFGLNVQGGLTMTMNGGAMHRSSLPGGTRLLIDTDGVANIPVQGYSTPVYTNVFGKAVLPEVNSYYKNKIKIDINNLPEDAEVNDNVLLATLTEGAIGYRKFEVNSGMKLMVVIRLSDGSYPPFAAQITNSKDRNTGIVGEFGNAYITGINPSESMTVSWGGNKKCQINFPDKIENNGQSLILACSNVVE</sequence>
<dbReference type="AlphaFoldDB" id="A0AAW7CTH1"/>
<evidence type="ECO:0000259" key="10">
    <source>
        <dbReference type="Pfam" id="PF13953"/>
    </source>
</evidence>
<organism evidence="12 13">
    <name type="scientific">Proteus faecis</name>
    <dbReference type="NCBI Taxonomy" id="2050967"/>
    <lineage>
        <taxon>Bacteria</taxon>
        <taxon>Pseudomonadati</taxon>
        <taxon>Pseudomonadota</taxon>
        <taxon>Gammaproteobacteria</taxon>
        <taxon>Enterobacterales</taxon>
        <taxon>Morganellaceae</taxon>
        <taxon>Proteus</taxon>
    </lineage>
</organism>
<evidence type="ECO:0000256" key="9">
    <source>
        <dbReference type="RuleBase" id="RU003884"/>
    </source>
</evidence>
<comment type="subcellular location">
    <subcellularLocation>
        <location evidence="1 9">Cell outer membrane</location>
        <topology evidence="1 9">Multi-pass membrane protein</topology>
    </subcellularLocation>
</comment>
<dbReference type="RefSeq" id="WP_286039234.1">
    <property type="nucleotide sequence ID" value="NZ_JASVWJ010000009.1"/>
</dbReference>
<dbReference type="Pfam" id="PF00577">
    <property type="entry name" value="Usher"/>
    <property type="match status" value="1"/>
</dbReference>
<comment type="caution">
    <text evidence="12">The sequence shown here is derived from an EMBL/GenBank/DDBJ whole genome shotgun (WGS) entry which is preliminary data.</text>
</comment>
<evidence type="ECO:0000256" key="8">
    <source>
        <dbReference type="ARBA" id="ARBA00023237"/>
    </source>
</evidence>